<dbReference type="RefSeq" id="WP_110300458.1">
    <property type="nucleotide sequence ID" value="NZ_QJJM01000032.1"/>
</dbReference>
<dbReference type="PROSITE" id="PS51679">
    <property type="entry name" value="SAM_MT_C5"/>
    <property type="match status" value="1"/>
</dbReference>
<keyword evidence="1 6" id="KW-0489">Methyltransferase</keyword>
<organism evidence="9 10">
    <name type="scientific">Blastomonas natatoria</name>
    <dbReference type="NCBI Taxonomy" id="34015"/>
    <lineage>
        <taxon>Bacteria</taxon>
        <taxon>Pseudomonadati</taxon>
        <taxon>Pseudomonadota</taxon>
        <taxon>Alphaproteobacteria</taxon>
        <taxon>Sphingomonadales</taxon>
        <taxon>Sphingomonadaceae</taxon>
        <taxon>Blastomonas</taxon>
    </lineage>
</organism>
<protein>
    <recommendedName>
        <fullName evidence="8">Cytosine-specific methyltransferase</fullName>
        <ecNumber evidence="8">2.1.1.37</ecNumber>
    </recommendedName>
</protein>
<dbReference type="EMBL" id="QJJM01000032">
    <property type="protein sequence ID" value="PXW67280.1"/>
    <property type="molecule type" value="Genomic_DNA"/>
</dbReference>
<evidence type="ECO:0000256" key="1">
    <source>
        <dbReference type="ARBA" id="ARBA00022603"/>
    </source>
</evidence>
<reference evidence="9 10" key="1">
    <citation type="submission" date="2018-05" db="EMBL/GenBank/DDBJ databases">
        <title>Genomic Encyclopedia of Type Strains, Phase IV (KMG-IV): sequencing the most valuable type-strain genomes for metagenomic binning, comparative biology and taxonomic classification.</title>
        <authorList>
            <person name="Goeker M."/>
        </authorList>
    </citation>
    <scope>NUCLEOTIDE SEQUENCE [LARGE SCALE GENOMIC DNA]</scope>
    <source>
        <strain evidence="9 10">DSM 3183</strain>
    </source>
</reference>
<dbReference type="Gene3D" id="3.40.50.150">
    <property type="entry name" value="Vaccinia Virus protein VP39"/>
    <property type="match status" value="1"/>
</dbReference>
<evidence type="ECO:0000256" key="2">
    <source>
        <dbReference type="ARBA" id="ARBA00022679"/>
    </source>
</evidence>
<dbReference type="PRINTS" id="PR00105">
    <property type="entry name" value="C5METTRFRASE"/>
</dbReference>
<comment type="catalytic activity">
    <reaction evidence="5 8">
        <text>a 2'-deoxycytidine in DNA + S-adenosyl-L-methionine = a 5-methyl-2'-deoxycytidine in DNA + S-adenosyl-L-homocysteine + H(+)</text>
        <dbReference type="Rhea" id="RHEA:13681"/>
        <dbReference type="Rhea" id="RHEA-COMP:11369"/>
        <dbReference type="Rhea" id="RHEA-COMP:11370"/>
        <dbReference type="ChEBI" id="CHEBI:15378"/>
        <dbReference type="ChEBI" id="CHEBI:57856"/>
        <dbReference type="ChEBI" id="CHEBI:59789"/>
        <dbReference type="ChEBI" id="CHEBI:85452"/>
        <dbReference type="ChEBI" id="CHEBI:85454"/>
        <dbReference type="EC" id="2.1.1.37"/>
    </reaction>
</comment>
<dbReference type="GO" id="GO:0003886">
    <property type="term" value="F:DNA (cytosine-5-)-methyltransferase activity"/>
    <property type="evidence" value="ECO:0007669"/>
    <property type="project" value="UniProtKB-EC"/>
</dbReference>
<dbReference type="InterPro" id="IPR001525">
    <property type="entry name" value="C5_MeTfrase"/>
</dbReference>
<dbReference type="Pfam" id="PF00145">
    <property type="entry name" value="DNA_methylase"/>
    <property type="match status" value="1"/>
</dbReference>
<dbReference type="GO" id="GO:0003677">
    <property type="term" value="F:DNA binding"/>
    <property type="evidence" value="ECO:0007669"/>
    <property type="project" value="TreeGrafter"/>
</dbReference>
<keyword evidence="10" id="KW-1185">Reference proteome</keyword>
<dbReference type="InterPro" id="IPR050390">
    <property type="entry name" value="C5-Methyltransferase"/>
</dbReference>
<feature type="active site" evidence="6">
    <location>
        <position position="134"/>
    </location>
</feature>
<evidence type="ECO:0000256" key="8">
    <source>
        <dbReference type="RuleBase" id="RU000417"/>
    </source>
</evidence>
<dbReference type="Gene3D" id="3.90.120.10">
    <property type="entry name" value="DNA Methylase, subunit A, domain 2"/>
    <property type="match status" value="1"/>
</dbReference>
<gene>
    <name evidence="9" type="ORF">C7451_1326</name>
</gene>
<evidence type="ECO:0000256" key="7">
    <source>
        <dbReference type="RuleBase" id="RU000416"/>
    </source>
</evidence>
<evidence type="ECO:0000256" key="3">
    <source>
        <dbReference type="ARBA" id="ARBA00022691"/>
    </source>
</evidence>
<name>A0A2V3UR38_9SPHN</name>
<comment type="caution">
    <text evidence="9">The sequence shown here is derived from an EMBL/GenBank/DDBJ whole genome shotgun (WGS) entry which is preliminary data.</text>
</comment>
<dbReference type="GO" id="GO:0044027">
    <property type="term" value="P:negative regulation of gene expression via chromosomal CpG island methylation"/>
    <property type="evidence" value="ECO:0007669"/>
    <property type="project" value="TreeGrafter"/>
</dbReference>
<comment type="similarity">
    <text evidence="6 7">Belongs to the class I-like SAM-binding methyltransferase superfamily. C5-methyltransferase family.</text>
</comment>
<dbReference type="OrthoDB" id="9813719at2"/>
<dbReference type="InterPro" id="IPR029063">
    <property type="entry name" value="SAM-dependent_MTases_sf"/>
</dbReference>
<dbReference type="AlphaFoldDB" id="A0A2V3UR38"/>
<keyword evidence="4" id="KW-0680">Restriction system</keyword>
<dbReference type="PROSITE" id="PS00094">
    <property type="entry name" value="C5_MTASE_1"/>
    <property type="match status" value="1"/>
</dbReference>
<sequence>MKRSKNVGQIKVTEDQCDDMSFALKADNSIDYFPDAFADVSENIETSGVIGRHKVVSYFAGCGGMDLGFHGGFEVFGATVPELDFEIEKAYDFDERCVETYKQNISDRIEQVDLSNFDPKNAPRADVLIGGFPCQDFSSCGPKRGLTSSRGQLYRSLIDYMMHHKPKVVIGENVPHLARMQKGQVLKTILEDLSSTGYKVELWNLYAPDYGIPQNRRRLFFVCVHPDLDGFPEQPAPEFGRDDGGYRSISWAIDDLKHTLDESVPNQSQYFLASKAKKGNGQGDEKSKRDHPAYTVRANAKSRVQFHYSLERRLTVRECARLQTFPDDFAFPHSATTNVMQIGNAVPPILAHKVAEAVSNFLKASKI</sequence>
<evidence type="ECO:0000313" key="9">
    <source>
        <dbReference type="EMBL" id="PXW67280.1"/>
    </source>
</evidence>
<dbReference type="GO" id="GO:0009307">
    <property type="term" value="P:DNA restriction-modification system"/>
    <property type="evidence" value="ECO:0007669"/>
    <property type="project" value="UniProtKB-KW"/>
</dbReference>
<keyword evidence="2 6" id="KW-0808">Transferase</keyword>
<accession>A0A2V3UR38</accession>
<dbReference type="EC" id="2.1.1.37" evidence="8"/>
<evidence type="ECO:0000256" key="5">
    <source>
        <dbReference type="ARBA" id="ARBA00047422"/>
    </source>
</evidence>
<dbReference type="GO" id="GO:0032259">
    <property type="term" value="P:methylation"/>
    <property type="evidence" value="ECO:0007669"/>
    <property type="project" value="UniProtKB-KW"/>
</dbReference>
<dbReference type="Proteomes" id="UP000248014">
    <property type="component" value="Unassembled WGS sequence"/>
</dbReference>
<dbReference type="SUPFAM" id="SSF53335">
    <property type="entry name" value="S-adenosyl-L-methionine-dependent methyltransferases"/>
    <property type="match status" value="1"/>
</dbReference>
<proteinExistence type="inferred from homology"/>
<dbReference type="PANTHER" id="PTHR10629">
    <property type="entry name" value="CYTOSINE-SPECIFIC METHYLTRANSFERASE"/>
    <property type="match status" value="1"/>
</dbReference>
<dbReference type="InterPro" id="IPR018117">
    <property type="entry name" value="C5_DNA_meth_AS"/>
</dbReference>
<dbReference type="PANTHER" id="PTHR10629:SF52">
    <property type="entry name" value="DNA (CYTOSINE-5)-METHYLTRANSFERASE 1"/>
    <property type="match status" value="1"/>
</dbReference>
<evidence type="ECO:0000313" key="10">
    <source>
        <dbReference type="Proteomes" id="UP000248014"/>
    </source>
</evidence>
<keyword evidence="3 6" id="KW-0949">S-adenosyl-L-methionine</keyword>
<evidence type="ECO:0000256" key="4">
    <source>
        <dbReference type="ARBA" id="ARBA00022747"/>
    </source>
</evidence>
<dbReference type="NCBIfam" id="TIGR00675">
    <property type="entry name" value="dcm"/>
    <property type="match status" value="1"/>
</dbReference>
<evidence type="ECO:0000256" key="6">
    <source>
        <dbReference type="PROSITE-ProRule" id="PRU01016"/>
    </source>
</evidence>